<evidence type="ECO:0000313" key="2">
    <source>
        <dbReference type="Proteomes" id="UP000275846"/>
    </source>
</evidence>
<sequence length="130" mass="14906">MTFRAKSVIKSIFEREEFNCTWNAQFVDPLMKVVMQLAPVMPSTPVHLTLSEIDFIDPEVATERQRKKVKYLLQGLKDLAEDCNINTTMMTIEIRKSRMDTENFAVGMLFASKPIVQFVFSPMVGPLTNK</sequence>
<dbReference type="EMBL" id="UYSU01039658">
    <property type="protein sequence ID" value="VDM01554.1"/>
    <property type="molecule type" value="Genomic_DNA"/>
</dbReference>
<dbReference type="OrthoDB" id="5086884at2759"/>
<dbReference type="STRING" id="70667.A0A183TFC0"/>
<evidence type="ECO:0000313" key="3">
    <source>
        <dbReference type="WBParaSite" id="SSLN_0001573501-mRNA-1"/>
    </source>
</evidence>
<dbReference type="AlphaFoldDB" id="A0A183TFC0"/>
<reference evidence="3" key="1">
    <citation type="submission" date="2016-06" db="UniProtKB">
        <authorList>
            <consortium name="WormBaseParasite"/>
        </authorList>
    </citation>
    <scope>IDENTIFICATION</scope>
</reference>
<protein>
    <submittedName>
        <fullName evidence="3">BHLH domain-containing protein</fullName>
    </submittedName>
</protein>
<name>A0A183TFC0_SCHSO</name>
<keyword evidence="2" id="KW-1185">Reference proteome</keyword>
<reference evidence="1 2" key="2">
    <citation type="submission" date="2018-11" db="EMBL/GenBank/DDBJ databases">
        <authorList>
            <consortium name="Pathogen Informatics"/>
        </authorList>
    </citation>
    <scope>NUCLEOTIDE SEQUENCE [LARGE SCALE GENOMIC DNA]</scope>
    <source>
        <strain evidence="1 2">NST_G2</strain>
    </source>
</reference>
<organism evidence="3">
    <name type="scientific">Schistocephalus solidus</name>
    <name type="common">Tapeworm</name>
    <dbReference type="NCBI Taxonomy" id="70667"/>
    <lineage>
        <taxon>Eukaryota</taxon>
        <taxon>Metazoa</taxon>
        <taxon>Spiralia</taxon>
        <taxon>Lophotrochozoa</taxon>
        <taxon>Platyhelminthes</taxon>
        <taxon>Cestoda</taxon>
        <taxon>Eucestoda</taxon>
        <taxon>Diphyllobothriidea</taxon>
        <taxon>Diphyllobothriidae</taxon>
        <taxon>Schistocephalus</taxon>
    </lineage>
</organism>
<dbReference type="Proteomes" id="UP000275846">
    <property type="component" value="Unassembled WGS sequence"/>
</dbReference>
<dbReference type="WBParaSite" id="SSLN_0001573501-mRNA-1">
    <property type="protein sequence ID" value="SSLN_0001573501-mRNA-1"/>
    <property type="gene ID" value="SSLN_0001573501"/>
</dbReference>
<accession>A0A183TFC0</accession>
<proteinExistence type="predicted"/>
<gene>
    <name evidence="1" type="ORF">SSLN_LOCUS15168</name>
</gene>
<evidence type="ECO:0000313" key="1">
    <source>
        <dbReference type="EMBL" id="VDM01554.1"/>
    </source>
</evidence>